<reference evidence="2" key="1">
    <citation type="journal article" date="2017" name="Nat. Commun.">
        <title>The asparagus genome sheds light on the origin and evolution of a young Y chromosome.</title>
        <authorList>
            <person name="Harkess A."/>
            <person name="Zhou J."/>
            <person name="Xu C."/>
            <person name="Bowers J.E."/>
            <person name="Van der Hulst R."/>
            <person name="Ayyampalayam S."/>
            <person name="Mercati F."/>
            <person name="Riccardi P."/>
            <person name="McKain M.R."/>
            <person name="Kakrana A."/>
            <person name="Tang H."/>
            <person name="Ray J."/>
            <person name="Groenendijk J."/>
            <person name="Arikit S."/>
            <person name="Mathioni S.M."/>
            <person name="Nakano M."/>
            <person name="Shan H."/>
            <person name="Telgmann-Rauber A."/>
            <person name="Kanno A."/>
            <person name="Yue Z."/>
            <person name="Chen H."/>
            <person name="Li W."/>
            <person name="Chen Y."/>
            <person name="Xu X."/>
            <person name="Zhang Y."/>
            <person name="Luo S."/>
            <person name="Chen H."/>
            <person name="Gao J."/>
            <person name="Mao Z."/>
            <person name="Pires J.C."/>
            <person name="Luo M."/>
            <person name="Kudrna D."/>
            <person name="Wing R.A."/>
            <person name="Meyers B.C."/>
            <person name="Yi K."/>
            <person name="Kong H."/>
            <person name="Lavrijsen P."/>
            <person name="Sunseri F."/>
            <person name="Falavigna A."/>
            <person name="Ye Y."/>
            <person name="Leebens-Mack J.H."/>
            <person name="Chen G."/>
        </authorList>
    </citation>
    <scope>NUCLEOTIDE SEQUENCE [LARGE SCALE GENOMIC DNA]</scope>
    <source>
        <strain evidence="2">cv. DH0086</strain>
    </source>
</reference>
<keyword evidence="2" id="KW-1185">Reference proteome</keyword>
<evidence type="ECO:0000313" key="1">
    <source>
        <dbReference type="EMBL" id="ONK77688.1"/>
    </source>
</evidence>
<proteinExistence type="predicted"/>
<dbReference type="Gramene" id="ONK77688">
    <property type="protein sequence ID" value="ONK77688"/>
    <property type="gene ID" value="A4U43_C02F9490"/>
</dbReference>
<dbReference type="AlphaFoldDB" id="A0A5P1FH93"/>
<gene>
    <name evidence="1" type="ORF">A4U43_C02F9490</name>
</gene>
<organism evidence="1 2">
    <name type="scientific">Asparagus officinalis</name>
    <name type="common">Garden asparagus</name>
    <dbReference type="NCBI Taxonomy" id="4686"/>
    <lineage>
        <taxon>Eukaryota</taxon>
        <taxon>Viridiplantae</taxon>
        <taxon>Streptophyta</taxon>
        <taxon>Embryophyta</taxon>
        <taxon>Tracheophyta</taxon>
        <taxon>Spermatophyta</taxon>
        <taxon>Magnoliopsida</taxon>
        <taxon>Liliopsida</taxon>
        <taxon>Asparagales</taxon>
        <taxon>Asparagaceae</taxon>
        <taxon>Asparagoideae</taxon>
        <taxon>Asparagus</taxon>
    </lineage>
</organism>
<protein>
    <submittedName>
        <fullName evidence="1">Uncharacterized protein</fullName>
    </submittedName>
</protein>
<sequence>MPPVLLLLSLLGLLSLTKLTLSSLYYAYAFFLRAAKTQGPLRLMPAIRHRPTQGTSVAPCLRTRPPRSSLILIGASRNCCGLDVGVLALTRRALEPARQVLRLKRG</sequence>
<accession>A0A5P1FH93</accession>
<dbReference type="Proteomes" id="UP000243459">
    <property type="component" value="Chromosome 2"/>
</dbReference>
<name>A0A5P1FH93_ASPOF</name>
<evidence type="ECO:0000313" key="2">
    <source>
        <dbReference type="Proteomes" id="UP000243459"/>
    </source>
</evidence>
<dbReference type="EMBL" id="CM007382">
    <property type="protein sequence ID" value="ONK77688.1"/>
    <property type="molecule type" value="Genomic_DNA"/>
</dbReference>